<name>A0A2S7MYL7_9BACI</name>
<dbReference type="OrthoDB" id="9807212at2"/>
<dbReference type="CDD" id="cd05240">
    <property type="entry name" value="UDP_G4E_3_SDR_e"/>
    <property type="match status" value="1"/>
</dbReference>
<dbReference type="InterPro" id="IPR001509">
    <property type="entry name" value="Epimerase_deHydtase"/>
</dbReference>
<gene>
    <name evidence="2" type="ORF">CYL18_12855</name>
</gene>
<dbReference type="PANTHER" id="PTHR43245:SF52">
    <property type="entry name" value="NAD-DEPENDENT EPIMERASE_DEHYDRATASE"/>
    <property type="match status" value="1"/>
</dbReference>
<dbReference type="Gene3D" id="3.40.50.720">
    <property type="entry name" value="NAD(P)-binding Rossmann-like Domain"/>
    <property type="match status" value="1"/>
</dbReference>
<comment type="caution">
    <text evidence="2">The sequence shown here is derived from an EMBL/GenBank/DDBJ whole genome shotgun (WGS) entry which is preliminary data.</text>
</comment>
<dbReference type="RefSeq" id="WP_104849920.1">
    <property type="nucleotide sequence ID" value="NZ_PKOZ01000007.1"/>
</dbReference>
<dbReference type="InterPro" id="IPR036291">
    <property type="entry name" value="NAD(P)-bd_dom_sf"/>
</dbReference>
<accession>A0A2S7MYL7</accession>
<dbReference type="Proteomes" id="UP000239663">
    <property type="component" value="Unassembled WGS sequence"/>
</dbReference>
<dbReference type="EMBL" id="PKOZ01000007">
    <property type="protein sequence ID" value="PQD94845.1"/>
    <property type="molecule type" value="Genomic_DNA"/>
</dbReference>
<dbReference type="Pfam" id="PF01370">
    <property type="entry name" value="Epimerase"/>
    <property type="match status" value="1"/>
</dbReference>
<reference evidence="2 3" key="1">
    <citation type="submission" date="2017-12" db="EMBL/GenBank/DDBJ databases">
        <title>Taxonomic description and draft genome of Pradoshia cofamensis Gen. nov., sp. nov., a thermotolerant bacillale isolated from anterior gut of earthworm Eisenia fetida.</title>
        <authorList>
            <person name="Saha T."/>
            <person name="Chakraborty R."/>
        </authorList>
    </citation>
    <scope>NUCLEOTIDE SEQUENCE [LARGE SCALE GENOMIC DNA]</scope>
    <source>
        <strain evidence="2 3">EAG3</strain>
    </source>
</reference>
<dbReference type="AlphaFoldDB" id="A0A2S7MYL7"/>
<sequence length="338" mass="38081">MNVLITGAAGYLGSLLVRRLSGALKNGEAIRVIATDIQERPRSSFDDDVDYVQLDIRSERVHEVMANYQIDTVVHLASIVTPGKKSNRELEYSVDVLGTENILKGCINSGVKRLIISSSGAAYGYHPDNPEWIKEDEVLRGNEEFAYSHHKRLVEQLLAEYRQAHPELEQVIFRIGTILGETVNNQITALFEKKALIGISGSDSPFVFVWDEDVASCLEKAVTGEVTGIFNVAGDGKLTIDDLAHILHKPVIRIPASIVKGALYILKRLSLTQYGEEQVNFLRYRPVLDNTKLKTVFGFTPTYTSKEVFEFYLTHNKKMKQNLNQYRIDEKSLISRQH</sequence>
<dbReference type="SUPFAM" id="SSF51735">
    <property type="entry name" value="NAD(P)-binding Rossmann-fold domains"/>
    <property type="match status" value="1"/>
</dbReference>
<proteinExistence type="predicted"/>
<feature type="domain" description="NAD-dependent epimerase/dehydratase" evidence="1">
    <location>
        <begin position="3"/>
        <end position="193"/>
    </location>
</feature>
<protein>
    <submittedName>
        <fullName evidence="2">Epimerase</fullName>
    </submittedName>
</protein>
<dbReference type="PANTHER" id="PTHR43245">
    <property type="entry name" value="BIFUNCTIONAL POLYMYXIN RESISTANCE PROTEIN ARNA"/>
    <property type="match status" value="1"/>
</dbReference>
<keyword evidence="3" id="KW-1185">Reference proteome</keyword>
<evidence type="ECO:0000313" key="2">
    <source>
        <dbReference type="EMBL" id="PQD94845.1"/>
    </source>
</evidence>
<evidence type="ECO:0000259" key="1">
    <source>
        <dbReference type="Pfam" id="PF01370"/>
    </source>
</evidence>
<evidence type="ECO:0000313" key="3">
    <source>
        <dbReference type="Proteomes" id="UP000239663"/>
    </source>
</evidence>
<dbReference type="InterPro" id="IPR050177">
    <property type="entry name" value="Lipid_A_modif_metabolic_enz"/>
</dbReference>
<organism evidence="2 3">
    <name type="scientific">Pradoshia eiseniae</name>
    <dbReference type="NCBI Taxonomy" id="2064768"/>
    <lineage>
        <taxon>Bacteria</taxon>
        <taxon>Bacillati</taxon>
        <taxon>Bacillota</taxon>
        <taxon>Bacilli</taxon>
        <taxon>Bacillales</taxon>
        <taxon>Bacillaceae</taxon>
        <taxon>Pradoshia</taxon>
    </lineage>
</organism>